<dbReference type="EMBL" id="LLXJ01003361">
    <property type="protein sequence ID" value="PKB97176.1"/>
    <property type="molecule type" value="Genomic_DNA"/>
</dbReference>
<dbReference type="AlphaFoldDB" id="A0A2N0NRH7"/>
<reference evidence="1 2" key="1">
    <citation type="submission" date="2016-04" db="EMBL/GenBank/DDBJ databases">
        <title>Genome analyses suggest a sexual origin of heterokaryosis in a supposedly ancient asexual fungus.</title>
        <authorList>
            <person name="Ropars J."/>
            <person name="Sedzielewska K."/>
            <person name="Noel J."/>
            <person name="Charron P."/>
            <person name="Farinelli L."/>
            <person name="Marton T."/>
            <person name="Kruger M."/>
            <person name="Pelin A."/>
            <person name="Brachmann A."/>
            <person name="Corradi N."/>
        </authorList>
    </citation>
    <scope>NUCLEOTIDE SEQUENCE [LARGE SCALE GENOMIC DNA]</scope>
    <source>
        <strain evidence="1 2">A5</strain>
    </source>
</reference>
<evidence type="ECO:0000313" key="2">
    <source>
        <dbReference type="Proteomes" id="UP000232722"/>
    </source>
</evidence>
<comment type="caution">
    <text evidence="1">The sequence shown here is derived from an EMBL/GenBank/DDBJ whole genome shotgun (WGS) entry which is preliminary data.</text>
</comment>
<evidence type="ECO:0000313" key="1">
    <source>
        <dbReference type="EMBL" id="PKB97176.1"/>
    </source>
</evidence>
<protein>
    <submittedName>
        <fullName evidence="1">Uncharacterized protein</fullName>
    </submittedName>
</protein>
<dbReference type="VEuPathDB" id="FungiDB:RhiirFUN_001184"/>
<gene>
    <name evidence="1" type="ORF">RhiirA5_433589</name>
</gene>
<proteinExistence type="predicted"/>
<accession>A0A2N0NRH7</accession>
<dbReference type="Proteomes" id="UP000232722">
    <property type="component" value="Unassembled WGS sequence"/>
</dbReference>
<reference evidence="1 2" key="2">
    <citation type="submission" date="2017-09" db="EMBL/GenBank/DDBJ databases">
        <title>Extensive intraspecific genome diversity in a model arbuscular mycorrhizal fungus.</title>
        <authorList>
            <person name="Chen E.C."/>
            <person name="Morin E."/>
            <person name="Beaudet D."/>
            <person name="Noel J."/>
            <person name="Ndikumana S."/>
            <person name="Charron P."/>
            <person name="St-Onge C."/>
            <person name="Giorgi J."/>
            <person name="Grigoriev I.V."/>
            <person name="Roux C."/>
            <person name="Martin F.M."/>
            <person name="Corradi N."/>
        </authorList>
    </citation>
    <scope>NUCLEOTIDE SEQUENCE [LARGE SCALE GENOMIC DNA]</scope>
    <source>
        <strain evidence="1 2">A5</strain>
    </source>
</reference>
<sequence>MSDKTNKSTSKSSPIKSILKSAKLTKLTQEESVDEFSELNKALQIWTSQAVAARLPLTNTILQQKGLELIRFLGEASSAPLTTLPEEQLKLRNLLAAYNEKDIYNTDEMELFFK</sequence>
<name>A0A2N0NRH7_9GLOM</name>
<organism evidence="1 2">
    <name type="scientific">Rhizophagus irregularis</name>
    <dbReference type="NCBI Taxonomy" id="588596"/>
    <lineage>
        <taxon>Eukaryota</taxon>
        <taxon>Fungi</taxon>
        <taxon>Fungi incertae sedis</taxon>
        <taxon>Mucoromycota</taxon>
        <taxon>Glomeromycotina</taxon>
        <taxon>Glomeromycetes</taxon>
        <taxon>Glomerales</taxon>
        <taxon>Glomeraceae</taxon>
        <taxon>Rhizophagus</taxon>
    </lineage>
</organism>